<evidence type="ECO:0000313" key="3">
    <source>
        <dbReference type="Proteomes" id="UP000215914"/>
    </source>
</evidence>
<sequence>MGFLWIKHRAKATTLTWEKWSDFDVSCFGGYCVMLYLYWCMVLNVVNTILLTRFIIKISWPFTQTNIIYLQLVTFRRSLPTYDRYGRLER</sequence>
<accession>A0A9K3NX30</accession>
<dbReference type="Proteomes" id="UP000215914">
    <property type="component" value="Unassembled WGS sequence"/>
</dbReference>
<keyword evidence="1" id="KW-0472">Membrane</keyword>
<keyword evidence="1" id="KW-1133">Transmembrane helix</keyword>
<reference evidence="2" key="2">
    <citation type="submission" date="2020-06" db="EMBL/GenBank/DDBJ databases">
        <title>Helianthus annuus Genome sequencing and assembly Release 2.</title>
        <authorList>
            <person name="Gouzy J."/>
            <person name="Langlade N."/>
            <person name="Munos S."/>
        </authorList>
    </citation>
    <scope>NUCLEOTIDE SEQUENCE</scope>
    <source>
        <tissue evidence="2">Leaves</tissue>
    </source>
</reference>
<evidence type="ECO:0000313" key="2">
    <source>
        <dbReference type="EMBL" id="KAF5815255.1"/>
    </source>
</evidence>
<gene>
    <name evidence="2" type="ORF">HanXRQr2_Chr03g0121031</name>
</gene>
<proteinExistence type="predicted"/>
<dbReference type="Gramene" id="mRNA:HanXRQr2_Chr03g0121031">
    <property type="protein sequence ID" value="CDS:HanXRQr2_Chr03g0121031.1"/>
    <property type="gene ID" value="HanXRQr2_Chr03g0121031"/>
</dbReference>
<protein>
    <submittedName>
        <fullName evidence="2">Uncharacterized protein</fullName>
    </submittedName>
</protein>
<organism evidence="2 3">
    <name type="scientific">Helianthus annuus</name>
    <name type="common">Common sunflower</name>
    <dbReference type="NCBI Taxonomy" id="4232"/>
    <lineage>
        <taxon>Eukaryota</taxon>
        <taxon>Viridiplantae</taxon>
        <taxon>Streptophyta</taxon>
        <taxon>Embryophyta</taxon>
        <taxon>Tracheophyta</taxon>
        <taxon>Spermatophyta</taxon>
        <taxon>Magnoliopsida</taxon>
        <taxon>eudicotyledons</taxon>
        <taxon>Gunneridae</taxon>
        <taxon>Pentapetalae</taxon>
        <taxon>asterids</taxon>
        <taxon>campanulids</taxon>
        <taxon>Asterales</taxon>
        <taxon>Asteraceae</taxon>
        <taxon>Asteroideae</taxon>
        <taxon>Heliantheae alliance</taxon>
        <taxon>Heliantheae</taxon>
        <taxon>Helianthus</taxon>
    </lineage>
</organism>
<keyword evidence="1" id="KW-0812">Transmembrane</keyword>
<feature type="transmembrane region" description="Helical" evidence="1">
    <location>
        <begin position="36"/>
        <end position="56"/>
    </location>
</feature>
<dbReference type="EMBL" id="MNCJ02000318">
    <property type="protein sequence ID" value="KAF5815255.1"/>
    <property type="molecule type" value="Genomic_DNA"/>
</dbReference>
<reference evidence="2" key="1">
    <citation type="journal article" date="2017" name="Nature">
        <title>The sunflower genome provides insights into oil metabolism, flowering and Asterid evolution.</title>
        <authorList>
            <person name="Badouin H."/>
            <person name="Gouzy J."/>
            <person name="Grassa C.J."/>
            <person name="Murat F."/>
            <person name="Staton S.E."/>
            <person name="Cottret L."/>
            <person name="Lelandais-Briere C."/>
            <person name="Owens G.L."/>
            <person name="Carrere S."/>
            <person name="Mayjonade B."/>
            <person name="Legrand L."/>
            <person name="Gill N."/>
            <person name="Kane N.C."/>
            <person name="Bowers J.E."/>
            <person name="Hubner S."/>
            <person name="Bellec A."/>
            <person name="Berard A."/>
            <person name="Berges H."/>
            <person name="Blanchet N."/>
            <person name="Boniface M.C."/>
            <person name="Brunel D."/>
            <person name="Catrice O."/>
            <person name="Chaidir N."/>
            <person name="Claudel C."/>
            <person name="Donnadieu C."/>
            <person name="Faraut T."/>
            <person name="Fievet G."/>
            <person name="Helmstetter N."/>
            <person name="King M."/>
            <person name="Knapp S.J."/>
            <person name="Lai Z."/>
            <person name="Le Paslier M.C."/>
            <person name="Lippi Y."/>
            <person name="Lorenzon L."/>
            <person name="Mandel J.R."/>
            <person name="Marage G."/>
            <person name="Marchand G."/>
            <person name="Marquand E."/>
            <person name="Bret-Mestries E."/>
            <person name="Morien E."/>
            <person name="Nambeesan S."/>
            <person name="Nguyen T."/>
            <person name="Pegot-Espagnet P."/>
            <person name="Pouilly N."/>
            <person name="Raftis F."/>
            <person name="Sallet E."/>
            <person name="Schiex T."/>
            <person name="Thomas J."/>
            <person name="Vandecasteele C."/>
            <person name="Vares D."/>
            <person name="Vear F."/>
            <person name="Vautrin S."/>
            <person name="Crespi M."/>
            <person name="Mangin B."/>
            <person name="Burke J.M."/>
            <person name="Salse J."/>
            <person name="Munos S."/>
            <person name="Vincourt P."/>
            <person name="Rieseberg L.H."/>
            <person name="Langlade N.B."/>
        </authorList>
    </citation>
    <scope>NUCLEOTIDE SEQUENCE</scope>
    <source>
        <tissue evidence="2">Leaves</tissue>
    </source>
</reference>
<dbReference type="AlphaFoldDB" id="A0A9K3NX30"/>
<evidence type="ECO:0000256" key="1">
    <source>
        <dbReference type="SAM" id="Phobius"/>
    </source>
</evidence>
<comment type="caution">
    <text evidence="2">The sequence shown here is derived from an EMBL/GenBank/DDBJ whole genome shotgun (WGS) entry which is preliminary data.</text>
</comment>
<name>A0A9K3NX30_HELAN</name>
<keyword evidence="3" id="KW-1185">Reference proteome</keyword>